<protein>
    <submittedName>
        <fullName evidence="2">Uncharacterized protein</fullName>
    </submittedName>
</protein>
<dbReference type="PANTHER" id="PTHR33871">
    <property type="entry name" value="OS05G0503100 PROTEIN-RELATED"/>
    <property type="match status" value="1"/>
</dbReference>
<dbReference type="AlphaFoldDB" id="A0AAV6LYD1"/>
<gene>
    <name evidence="2" type="ORF">SDJN03_29077</name>
</gene>
<feature type="compositionally biased region" description="Polar residues" evidence="1">
    <location>
        <begin position="324"/>
        <end position="333"/>
    </location>
</feature>
<name>A0AAV6LYD1_9ROSI</name>
<feature type="compositionally biased region" description="Basic and acidic residues" evidence="1">
    <location>
        <begin position="178"/>
        <end position="195"/>
    </location>
</feature>
<sequence length="346" mass="38191">MPRIKHAIDSQYLLHWYWASSHFPANSATAPLFPSLFLECHAQLPSPLLLHIHHSMGCCCSRILETGQPHILDKDRGSAKTPSPGCAITDVGNIPGTGTPEEETVKEVLSETPIAKPCNIQQTSPKNKSSELKVKSSEMDGSLNKVEEGTLSVSEVSQVTEWCSNMSESVSMATTISEQREGDEASSKQSREMGRNPKPKIRRKRPYSGDPSYRREQRDKCATKRPAELLSEKKSRVTCRYTHGTTESREARTRKLNGGQEQKSGVNHGRRSRSPATRTVRETNKTGNMKSSALKVTGQAGEQPEAVTTEKRDEGKVDKAMDGSATQPPNESIENPLVSLECFIFL</sequence>
<accession>A0AAV6LYD1</accession>
<feature type="compositionally biased region" description="Basic residues" evidence="1">
    <location>
        <begin position="197"/>
        <end position="206"/>
    </location>
</feature>
<feature type="non-terminal residue" evidence="2">
    <location>
        <position position="1"/>
    </location>
</feature>
<keyword evidence="3" id="KW-1185">Reference proteome</keyword>
<comment type="caution">
    <text evidence="2">The sequence shown here is derived from an EMBL/GenBank/DDBJ whole genome shotgun (WGS) entry which is preliminary data.</text>
</comment>
<proteinExistence type="predicted"/>
<organism evidence="2 3">
    <name type="scientific">Cucurbita argyrosperma subsp. sororia</name>
    <dbReference type="NCBI Taxonomy" id="37648"/>
    <lineage>
        <taxon>Eukaryota</taxon>
        <taxon>Viridiplantae</taxon>
        <taxon>Streptophyta</taxon>
        <taxon>Embryophyta</taxon>
        <taxon>Tracheophyta</taxon>
        <taxon>Spermatophyta</taxon>
        <taxon>Magnoliopsida</taxon>
        <taxon>eudicotyledons</taxon>
        <taxon>Gunneridae</taxon>
        <taxon>Pentapetalae</taxon>
        <taxon>rosids</taxon>
        <taxon>fabids</taxon>
        <taxon>Cucurbitales</taxon>
        <taxon>Cucurbitaceae</taxon>
        <taxon>Cucurbiteae</taxon>
        <taxon>Cucurbita</taxon>
    </lineage>
</organism>
<evidence type="ECO:0000313" key="3">
    <source>
        <dbReference type="Proteomes" id="UP000685013"/>
    </source>
</evidence>
<feature type="compositionally biased region" description="Basic and acidic residues" evidence="1">
    <location>
        <begin position="308"/>
        <end position="321"/>
    </location>
</feature>
<feature type="region of interest" description="Disordered" evidence="1">
    <location>
        <begin position="172"/>
        <end position="333"/>
    </location>
</feature>
<feature type="region of interest" description="Disordered" evidence="1">
    <location>
        <begin position="74"/>
        <end position="147"/>
    </location>
</feature>
<feature type="compositionally biased region" description="Basic and acidic residues" evidence="1">
    <location>
        <begin position="128"/>
        <end position="138"/>
    </location>
</feature>
<evidence type="ECO:0000256" key="1">
    <source>
        <dbReference type="SAM" id="MobiDB-lite"/>
    </source>
</evidence>
<evidence type="ECO:0000313" key="2">
    <source>
        <dbReference type="EMBL" id="KAG6572349.1"/>
    </source>
</evidence>
<reference evidence="2 3" key="1">
    <citation type="journal article" date="2021" name="Hortic Res">
        <title>The domestication of Cucurbita argyrosperma as revealed by the genome of its wild relative.</title>
        <authorList>
            <person name="Barrera-Redondo J."/>
            <person name="Sanchez-de la Vega G."/>
            <person name="Aguirre-Liguori J.A."/>
            <person name="Castellanos-Morales G."/>
            <person name="Gutierrez-Guerrero Y.T."/>
            <person name="Aguirre-Dugua X."/>
            <person name="Aguirre-Planter E."/>
            <person name="Tenaillon M.I."/>
            <person name="Lira-Saade R."/>
            <person name="Eguiarte L.E."/>
        </authorList>
    </citation>
    <scope>NUCLEOTIDE SEQUENCE [LARGE SCALE GENOMIC DNA]</scope>
    <source>
        <strain evidence="2">JBR-2021</strain>
    </source>
</reference>
<feature type="compositionally biased region" description="Basic and acidic residues" evidence="1">
    <location>
        <begin position="212"/>
        <end position="235"/>
    </location>
</feature>
<dbReference type="Proteomes" id="UP000685013">
    <property type="component" value="Chromosome 19"/>
</dbReference>
<dbReference type="EMBL" id="JAGKQH010000019">
    <property type="protein sequence ID" value="KAG6572349.1"/>
    <property type="molecule type" value="Genomic_DNA"/>
</dbReference>
<dbReference type="PANTHER" id="PTHR33871:SF1">
    <property type="entry name" value="OS05G0503100 PROTEIN"/>
    <property type="match status" value="1"/>
</dbReference>